<accession>A0A1D8PDL7</accession>
<dbReference type="InterPro" id="IPR011989">
    <property type="entry name" value="ARM-like"/>
</dbReference>
<dbReference type="GO" id="GO:0005634">
    <property type="term" value="C:nucleus"/>
    <property type="evidence" value="ECO:0000318"/>
    <property type="project" value="GO_Central"/>
</dbReference>
<dbReference type="GeneID" id="3639840"/>
<keyword evidence="12" id="KW-1185">Reference proteome</keyword>
<dbReference type="InterPro" id="IPR040122">
    <property type="entry name" value="Importin_beta"/>
</dbReference>
<dbReference type="STRING" id="237561.A0A1D8PDL7"/>
<organism evidence="11 12">
    <name type="scientific">Candida albicans (strain SC5314 / ATCC MYA-2876)</name>
    <name type="common">Yeast</name>
    <dbReference type="NCBI Taxonomy" id="237561"/>
    <lineage>
        <taxon>Eukaryota</taxon>
        <taxon>Fungi</taxon>
        <taxon>Dikarya</taxon>
        <taxon>Ascomycota</taxon>
        <taxon>Saccharomycotina</taxon>
        <taxon>Pichiomycetes</taxon>
        <taxon>Debaryomycetaceae</taxon>
        <taxon>Candida/Lodderomyces clade</taxon>
        <taxon>Candida</taxon>
    </lineage>
</organism>
<dbReference type="GO" id="GO:0006606">
    <property type="term" value="P:protein import into nucleus"/>
    <property type="evidence" value="ECO:0000318"/>
    <property type="project" value="GO_Central"/>
</dbReference>
<dbReference type="Proteomes" id="UP000000559">
    <property type="component" value="Chromosome 1"/>
</dbReference>
<evidence type="ECO:0000256" key="5">
    <source>
        <dbReference type="ARBA" id="ARBA00022737"/>
    </source>
</evidence>
<keyword evidence="7" id="KW-0539">Nucleus</keyword>
<evidence type="ECO:0000256" key="1">
    <source>
        <dbReference type="ARBA" id="ARBA00004123"/>
    </source>
</evidence>
<evidence type="ECO:0000256" key="2">
    <source>
        <dbReference type="ARBA" id="ARBA00004496"/>
    </source>
</evidence>
<evidence type="ECO:0000256" key="7">
    <source>
        <dbReference type="ARBA" id="ARBA00023242"/>
    </source>
</evidence>
<feature type="domain" description="IPO4/5-like TPR repeats" evidence="9">
    <location>
        <begin position="96"/>
        <end position="259"/>
    </location>
</feature>
<dbReference type="SMR" id="A0A1D8PDL7"/>
<evidence type="ECO:0000256" key="4">
    <source>
        <dbReference type="ARBA" id="ARBA00022490"/>
    </source>
</evidence>
<dbReference type="FunFam" id="1.25.10.10:FF:000195">
    <property type="entry name" value="Importin subunit beta-4"/>
    <property type="match status" value="1"/>
</dbReference>
<sequence>MDAQFVSSLEETLKQTLVPDSSVIKQASSKLTKDFYPNLIALPALLQISQTTKQDEIKQLSLVEARKLALDQWETVDASLKPTLRESLLKGTFEEQNKRLRNLSAYVIAAIGEVDLDKNEWQDLLPTLFSAVQNTDVHTREVGTFVLFALLESQIATVIPHISDLLSLFGTLLNDSESKEVRINSIMSLDVISQIIEEDEERTVELAGKFQSTVPSMINIFKDVISGDDVESAKSVFNVFNSLILVDSKLVGDHLITMIQIIAEMVTNQQLDEEFKIFGLQFLISCVSYRKSKISGNKLGPQITLVALKVASGEIDIEDELGNEDEENENEENSPPSLALRLLAVLSAELPPSQVVNPLFDALPQVLTSTNQFERRAGLLAIGVSSAGAPDFISLQIQKIIPAIVNGLKDTELIVKVAALRTLGQLTSELQDIVTEYHEQLLPLIIEIIDSASSVVAYRYACVALDGLIEFMSHNAMGKYIEPLTHKLFHMLQQANSATLKSAIVSAIGSTAFASGKAYTPYFEASVQQLEPFIANSASVEGLTEDDIELRAVTFENISTMARAVGSESFSAYAKPLVEAAYNSLSSEHSRIRESGFAFIANMAKVYGTEFAGFLDQIVPKILECLKQEEFSFNLGDPEGDEPEFDEDDEDADPLKIHTGITIEKEMASVALGELAVGTGNQFFPYVESTIAVLQDQIENSYGMREGAMSCLFKITKAMFVAVQGENFKAPKGVPKQSYVEANILQLIQNLRKVSISLLEEEFESTMVASILDGVATALFTFGPIFVVDEPSNTELLEKLCTTLMLLFKQEHQCQIDDDEMPNEEEDSSETEVMLNEATLEVLINLSLALQSDFVQIFGSFKDIILAKFNSKSKPLRVGSIGAIAEMVEGMKEANPYSEELLQIFSDKLANDKSIEVKGNAAYGIGLIIQYSSVDLSSTYPHILQLLFQLLNKVDKKAGSIDDEEAKDVVNRSYANACGCVSRMILKHEQSVPLEHVLPALLAHLPLETGLEENTPIFEVIIKLYGSNNELIVNQTPKIVEVFAGAFKADAERIKLINESTLGREENIDSLKQFSSDDLKNRVVELLKYLDQKFSGVVSSNEILKSVVA</sequence>
<evidence type="ECO:0000313" key="12">
    <source>
        <dbReference type="Proteomes" id="UP000000559"/>
    </source>
</evidence>
<evidence type="ECO:0000313" key="10">
    <source>
        <dbReference type="CGD" id="CAL0000182139"/>
    </source>
</evidence>
<feature type="repeat" description="HEAT" evidence="8">
    <location>
        <begin position="400"/>
        <end position="438"/>
    </location>
</feature>
<dbReference type="PROSITE" id="PS50077">
    <property type="entry name" value="HEAT_REPEAT"/>
    <property type="match status" value="2"/>
</dbReference>
<dbReference type="PANTHER" id="PTHR10527">
    <property type="entry name" value="IMPORTIN BETA"/>
    <property type="match status" value="1"/>
</dbReference>
<dbReference type="eggNOG" id="KOG2171">
    <property type="taxonomic scope" value="Eukaryota"/>
</dbReference>
<dbReference type="InParanoid" id="A0A1D8PDL7"/>
<protein>
    <recommendedName>
        <fullName evidence="9">IPO4/5-like TPR repeats domain-containing protein</fullName>
    </recommendedName>
</protein>
<evidence type="ECO:0000256" key="8">
    <source>
        <dbReference type="PROSITE-ProRule" id="PRU00103"/>
    </source>
</evidence>
<dbReference type="InterPro" id="IPR057672">
    <property type="entry name" value="TPR_IPO4/5"/>
</dbReference>
<dbReference type="CGD" id="CAL0000182139">
    <property type="gene designation" value="orf19.10025"/>
</dbReference>
<keyword evidence="4" id="KW-0963">Cytoplasm</keyword>
<dbReference type="InterPro" id="IPR021133">
    <property type="entry name" value="HEAT_type_2"/>
</dbReference>
<keyword evidence="3" id="KW-0813">Transport</keyword>
<proteinExistence type="predicted"/>
<dbReference type="Gene3D" id="1.25.10.10">
    <property type="entry name" value="Leucine-rich Repeat Variant"/>
    <property type="match status" value="1"/>
</dbReference>
<dbReference type="GO" id="GO:0061608">
    <property type="term" value="F:nuclear import signal receptor activity"/>
    <property type="evidence" value="ECO:0000318"/>
    <property type="project" value="GO_Central"/>
</dbReference>
<dbReference type="AlphaFoldDB" id="A0A1D8PDL7"/>
<reference evidence="11 12" key="2">
    <citation type="journal article" date="2007" name="Genome Biol.">
        <title>Assembly of the Candida albicans genome into sixteen supercontigs aligned on the eight chromosomes.</title>
        <authorList>
            <person name="van het Hoog M."/>
            <person name="Rast T.J."/>
            <person name="Martchenko M."/>
            <person name="Grindle S."/>
            <person name="Dignard D."/>
            <person name="Hogues H."/>
            <person name="Cuomo C."/>
            <person name="Berriman M."/>
            <person name="Scherer S."/>
            <person name="Magee B.B."/>
            <person name="Whiteway M."/>
            <person name="Chibana H."/>
            <person name="Nantel A."/>
            <person name="Magee P.T."/>
        </authorList>
    </citation>
    <scope>GENOME REANNOTATION</scope>
    <source>
        <strain evidence="12">SC5314 / ATCC MYA-2876</strain>
    </source>
</reference>
<dbReference type="OrthoDB" id="7862313at2759"/>
<reference evidence="11 12" key="1">
    <citation type="journal article" date="2004" name="Proc. Natl. Acad. Sci. U.S.A.">
        <title>The diploid genome sequence of Candida albicans.</title>
        <authorList>
            <person name="Jones T."/>
            <person name="Federspiel N.A."/>
            <person name="Chibana H."/>
            <person name="Dungan J."/>
            <person name="Kalman S."/>
            <person name="Magee B.B."/>
            <person name="Newport G."/>
            <person name="Thorstenson Y.R."/>
            <person name="Agabian N."/>
            <person name="Magee P.T."/>
            <person name="Davis R.W."/>
            <person name="Scherer S."/>
        </authorList>
    </citation>
    <scope>NUCLEOTIDE SEQUENCE [LARGE SCALE GENOMIC DNA]</scope>
    <source>
        <strain evidence="12">SC5314 / ATCC MYA-2876</strain>
    </source>
</reference>
<dbReference type="Pfam" id="PF25780">
    <property type="entry name" value="TPR_IPO5"/>
    <property type="match status" value="1"/>
</dbReference>
<dbReference type="GO" id="GO:0006607">
    <property type="term" value="P:NLS-bearing protein import into nucleus"/>
    <property type="evidence" value="ECO:0007669"/>
    <property type="project" value="EnsemblFungi"/>
</dbReference>
<reference evidence="11 12" key="3">
    <citation type="journal article" date="2013" name="Genome Biol.">
        <title>Assembly of a phased diploid Candida albicans genome facilitates allele-specific measurements and provides a simple model for repeat and indel structure.</title>
        <authorList>
            <person name="Muzzey D."/>
            <person name="Schwartz K."/>
            <person name="Weissman J.S."/>
            <person name="Sherlock G."/>
        </authorList>
    </citation>
    <scope>NUCLEOTIDE SEQUENCE [LARGE SCALE GENOMIC DNA]</scope>
    <source>
        <strain evidence="12">SC5314 / ATCC MYA-2876</strain>
    </source>
</reference>
<feature type="repeat" description="HEAT" evidence="8">
    <location>
        <begin position="165"/>
        <end position="203"/>
    </location>
</feature>
<evidence type="ECO:0000256" key="6">
    <source>
        <dbReference type="ARBA" id="ARBA00022927"/>
    </source>
</evidence>
<dbReference type="EMBL" id="CP017623">
    <property type="protein sequence ID" value="AOW26228.1"/>
    <property type="molecule type" value="Genomic_DNA"/>
</dbReference>
<gene>
    <name evidence="11" type="ordered locus">CAALFM_C105630CA</name>
    <name evidence="10" type="ordered locus">orf19.10025</name>
</gene>
<dbReference type="FunCoup" id="A0A1D8PDL7">
    <property type="interactions" value="1422"/>
</dbReference>
<keyword evidence="6" id="KW-0653">Protein transport</keyword>
<dbReference type="VEuPathDB" id="FungiDB:C1_05630C_A"/>
<dbReference type="GO" id="GO:0008139">
    <property type="term" value="F:nuclear localization sequence binding"/>
    <property type="evidence" value="ECO:0000318"/>
    <property type="project" value="GO_Central"/>
</dbReference>
<evidence type="ECO:0000313" key="11">
    <source>
        <dbReference type="EMBL" id="AOW26228.1"/>
    </source>
</evidence>
<comment type="subcellular location">
    <subcellularLocation>
        <location evidence="2">Cytoplasm</location>
    </subcellularLocation>
    <subcellularLocation>
        <location evidence="1">Nucleus</location>
    </subcellularLocation>
</comment>
<evidence type="ECO:0000259" key="9">
    <source>
        <dbReference type="Pfam" id="PF25780"/>
    </source>
</evidence>
<dbReference type="SUPFAM" id="SSF48371">
    <property type="entry name" value="ARM repeat"/>
    <property type="match status" value="2"/>
</dbReference>
<dbReference type="RefSeq" id="XP_718510.2">
    <property type="nucleotide sequence ID" value="XM_713417.2"/>
</dbReference>
<dbReference type="KEGG" id="cal:CAALFM_C105630CA"/>
<dbReference type="GO" id="GO:0005737">
    <property type="term" value="C:cytoplasm"/>
    <property type="evidence" value="ECO:0000318"/>
    <property type="project" value="GO_Central"/>
</dbReference>
<dbReference type="Pfam" id="PF13513">
    <property type="entry name" value="HEAT_EZ"/>
    <property type="match status" value="1"/>
</dbReference>
<dbReference type="InterPro" id="IPR016024">
    <property type="entry name" value="ARM-type_fold"/>
</dbReference>
<dbReference type="GO" id="GO:2000220">
    <property type="term" value="P:regulation of pseudohyphal growth"/>
    <property type="evidence" value="ECO:0007669"/>
    <property type="project" value="EnsemblFungi"/>
</dbReference>
<keyword evidence="5" id="KW-0677">Repeat</keyword>
<name>A0A1D8PDL7_CANAL</name>
<evidence type="ECO:0000256" key="3">
    <source>
        <dbReference type="ARBA" id="ARBA00022448"/>
    </source>
</evidence>